<feature type="domain" description="F-box associated beta-propeller type 1" evidence="1">
    <location>
        <begin position="14"/>
        <end position="239"/>
    </location>
</feature>
<gene>
    <name evidence="2" type="ORF">BRARA_D02231</name>
</gene>
<dbReference type="Pfam" id="PF07734">
    <property type="entry name" value="FBA_1"/>
    <property type="match status" value="1"/>
</dbReference>
<protein>
    <recommendedName>
        <fullName evidence="1">F-box associated beta-propeller type 1 domain-containing protein</fullName>
    </recommendedName>
</protein>
<evidence type="ECO:0000313" key="3">
    <source>
        <dbReference type="Proteomes" id="UP000264353"/>
    </source>
</evidence>
<dbReference type="Proteomes" id="UP000264353">
    <property type="component" value="Chromosome A4"/>
</dbReference>
<dbReference type="InterPro" id="IPR017451">
    <property type="entry name" value="F-box-assoc_interact_dom"/>
</dbReference>
<evidence type="ECO:0000259" key="1">
    <source>
        <dbReference type="Pfam" id="PF07734"/>
    </source>
</evidence>
<dbReference type="AlphaFoldDB" id="A0A397ZNR5"/>
<dbReference type="EMBL" id="CM010631">
    <property type="protein sequence ID" value="RID67131.1"/>
    <property type="molecule type" value="Genomic_DNA"/>
</dbReference>
<accession>A0A397ZNR5</accession>
<sequence length="272" mass="31090">MACCYASLWIALGIEPRLSSFYRSDRFALGYDNNLNHKILSIPNEIHPVTSKHVSRFELYDFTSSSWKVLDDVTPEWMIRPHRDSVSLKGNAYFLTILRGFFICFDFTTESFGPLLPLPLRPGHGGVSVSLSCVREDQLAVLYQHSDKTIEISVTDKIGPDVVSWTKFLKLLTGFRVNPNYGSFFIDEEKKIAVVFVLERAKACRYQTAHVNGQNGYFKSVRIREAPYLQNGSSPRKKYHPPPLCSSYLLSFTATQPTRLMETNVIIFFRII</sequence>
<dbReference type="NCBIfam" id="TIGR01640">
    <property type="entry name" value="F_box_assoc_1"/>
    <property type="match status" value="1"/>
</dbReference>
<name>A0A397ZNR5_BRACM</name>
<dbReference type="InterPro" id="IPR006527">
    <property type="entry name" value="F-box-assoc_dom_typ1"/>
</dbReference>
<evidence type="ECO:0000313" key="2">
    <source>
        <dbReference type="EMBL" id="RID67131.1"/>
    </source>
</evidence>
<proteinExistence type="predicted"/>
<reference evidence="2 3" key="1">
    <citation type="submission" date="2018-06" db="EMBL/GenBank/DDBJ databases">
        <title>WGS assembly of Brassica rapa FPsc.</title>
        <authorList>
            <person name="Bowman J."/>
            <person name="Kohchi T."/>
            <person name="Yamato K."/>
            <person name="Jenkins J."/>
            <person name="Shu S."/>
            <person name="Ishizaki K."/>
            <person name="Yamaoka S."/>
            <person name="Nishihama R."/>
            <person name="Nakamura Y."/>
            <person name="Berger F."/>
            <person name="Adam C."/>
            <person name="Aki S."/>
            <person name="Althoff F."/>
            <person name="Araki T."/>
            <person name="Arteaga-Vazquez M."/>
            <person name="Balasubrmanian S."/>
            <person name="Bauer D."/>
            <person name="Boehm C."/>
            <person name="Briginshaw L."/>
            <person name="Caballero-Perez J."/>
            <person name="Catarino B."/>
            <person name="Chen F."/>
            <person name="Chiyoda S."/>
            <person name="Chovatia M."/>
            <person name="Davies K."/>
            <person name="Delmans M."/>
            <person name="Demura T."/>
            <person name="Dierschke T."/>
            <person name="Dolan L."/>
            <person name="Dorantes-Acosta A."/>
            <person name="Eklund D."/>
            <person name="Florent S."/>
            <person name="Flores-Sandoval E."/>
            <person name="Fujiyama A."/>
            <person name="Fukuzawa H."/>
            <person name="Galik B."/>
            <person name="Grimanelli D."/>
            <person name="Grimwood J."/>
            <person name="Grossniklaus U."/>
            <person name="Hamada T."/>
            <person name="Haseloff J."/>
            <person name="Hetherington A."/>
            <person name="Higo A."/>
            <person name="Hirakawa Y."/>
            <person name="Hundley H."/>
            <person name="Ikeda Y."/>
            <person name="Inoue K."/>
            <person name="Inoue S."/>
            <person name="Ishida S."/>
            <person name="Jia Q."/>
            <person name="Kakita M."/>
            <person name="Kanazawa T."/>
            <person name="Kawai Y."/>
            <person name="Kawashima T."/>
            <person name="Kennedy M."/>
            <person name="Kinose K."/>
            <person name="Kinoshita T."/>
            <person name="Kohara Y."/>
            <person name="Koide E."/>
            <person name="Komatsu K."/>
            <person name="Kopischke S."/>
            <person name="Kubo M."/>
            <person name="Kyozuka J."/>
            <person name="Lagercrantz U."/>
            <person name="Lin S."/>
            <person name="Lindquist E."/>
            <person name="Lipzen A."/>
            <person name="Lu C."/>
            <person name="Luna E."/>
            <person name="Martienssen R."/>
            <person name="Minamino N."/>
            <person name="Mizutani M."/>
            <person name="Mizutani M."/>
            <person name="Mochizuki N."/>
            <person name="Monte I."/>
            <person name="Mosher R."/>
            <person name="Nagasaki H."/>
            <person name="Nakagami H."/>
            <person name="Naramoto S."/>
            <person name="Nishitani K."/>
            <person name="Ohtani M."/>
            <person name="Okamoto T."/>
            <person name="Okumura M."/>
            <person name="Phillips J."/>
            <person name="Pollak B."/>
            <person name="Reinders A."/>
            <person name="Roevekamp M."/>
            <person name="Sano R."/>
            <person name="Sawa S."/>
            <person name="Schmid M."/>
            <person name="Shirakawa M."/>
            <person name="Solano R."/>
            <person name="Spunde A."/>
            <person name="Suetsugu N."/>
            <person name="Sugano S."/>
            <person name="Sugiyama A."/>
            <person name="Sun R."/>
            <person name="Suzuki Y."/>
            <person name="Takenaka M."/>
            <person name="Takezawa D."/>
            <person name="Tomogane H."/>
            <person name="Tsuzuki M."/>
            <person name="Ueda T."/>
            <person name="Umeda M."/>
            <person name="Ward J."/>
            <person name="Watanabe Y."/>
            <person name="Yazaki K."/>
            <person name="Yokoyama R."/>
            <person name="Yoshitake Y."/>
            <person name="Yotsui I."/>
            <person name="Zachgo S."/>
            <person name="Schmutz J."/>
        </authorList>
    </citation>
    <scope>NUCLEOTIDE SEQUENCE [LARGE SCALE GENOMIC DNA]</scope>
    <source>
        <strain evidence="3">cv. B-3</strain>
    </source>
</reference>
<organism evidence="2 3">
    <name type="scientific">Brassica campestris</name>
    <name type="common">Field mustard</name>
    <dbReference type="NCBI Taxonomy" id="3711"/>
    <lineage>
        <taxon>Eukaryota</taxon>
        <taxon>Viridiplantae</taxon>
        <taxon>Streptophyta</taxon>
        <taxon>Embryophyta</taxon>
        <taxon>Tracheophyta</taxon>
        <taxon>Spermatophyta</taxon>
        <taxon>Magnoliopsida</taxon>
        <taxon>eudicotyledons</taxon>
        <taxon>Gunneridae</taxon>
        <taxon>Pentapetalae</taxon>
        <taxon>rosids</taxon>
        <taxon>malvids</taxon>
        <taxon>Brassicales</taxon>
        <taxon>Brassicaceae</taxon>
        <taxon>Brassiceae</taxon>
        <taxon>Brassica</taxon>
    </lineage>
</organism>